<dbReference type="AlphaFoldDB" id="A0A0E3WU97"/>
<dbReference type="HOGENOM" id="CLU_145178_0_0_2"/>
<dbReference type="InterPro" id="IPR054227">
    <property type="entry name" value="DUF6951"/>
</dbReference>
<protein>
    <submittedName>
        <fullName evidence="1">Uncharacterized protein</fullName>
    </submittedName>
</protein>
<evidence type="ECO:0000313" key="1">
    <source>
        <dbReference type="EMBL" id="AKB79860.1"/>
    </source>
</evidence>
<proteinExistence type="predicted"/>
<dbReference type="Pfam" id="PF22263">
    <property type="entry name" value="DUF6951"/>
    <property type="match status" value="1"/>
</dbReference>
<organism evidence="1 2">
    <name type="scientific">Methanosarcina horonobensis HB-1 = JCM 15518</name>
    <dbReference type="NCBI Taxonomy" id="1434110"/>
    <lineage>
        <taxon>Archaea</taxon>
        <taxon>Methanobacteriati</taxon>
        <taxon>Methanobacteriota</taxon>
        <taxon>Stenosarchaea group</taxon>
        <taxon>Methanomicrobia</taxon>
        <taxon>Methanosarcinales</taxon>
        <taxon>Methanosarcinaceae</taxon>
        <taxon>Methanosarcina</taxon>
    </lineage>
</organism>
<dbReference type="KEGG" id="mhor:MSHOH_3377"/>
<evidence type="ECO:0000313" key="2">
    <source>
        <dbReference type="Proteomes" id="UP000033101"/>
    </source>
</evidence>
<dbReference type="GeneID" id="24832714"/>
<dbReference type="EMBL" id="CP009516">
    <property type="protein sequence ID" value="AKB79860.1"/>
    <property type="molecule type" value="Genomic_DNA"/>
</dbReference>
<keyword evidence="2" id="KW-1185">Reference proteome</keyword>
<dbReference type="OrthoDB" id="134490at2157"/>
<dbReference type="PATRIC" id="fig|1434110.4.peg.4333"/>
<name>A0A0E3WU97_9EURY</name>
<dbReference type="RefSeq" id="WP_048141762.1">
    <property type="nucleotide sequence ID" value="NZ_BBCW01000034.1"/>
</dbReference>
<sequence length="123" mass="14116">MTKINLSSRICGISHTVKGRVEGDKIIIEIDTPCEKFRELSCLEIPVQRLPDNEINLVKEMEKQMNHSLECTRECAMDCTGQCLIPSAVFDVCLIEKELTEEELVKTSYMEVTEYTASEYQDY</sequence>
<reference evidence="1 2" key="1">
    <citation type="submission" date="2014-07" db="EMBL/GenBank/DDBJ databases">
        <title>Methanogenic archaea and the global carbon cycle.</title>
        <authorList>
            <person name="Henriksen J.R."/>
            <person name="Luke J."/>
            <person name="Reinhart S."/>
            <person name="Benedict M.N."/>
            <person name="Youngblut N.D."/>
            <person name="Metcalf M.E."/>
            <person name="Whitaker R.J."/>
            <person name="Metcalf W.W."/>
        </authorList>
    </citation>
    <scope>NUCLEOTIDE SEQUENCE [LARGE SCALE GENOMIC DNA]</scope>
    <source>
        <strain evidence="1 2">HB-1</strain>
    </source>
</reference>
<gene>
    <name evidence="1" type="ORF">MSHOH_3377</name>
</gene>
<dbReference type="Proteomes" id="UP000033101">
    <property type="component" value="Chromosome"/>
</dbReference>
<accession>A0A0E3WU97</accession>